<keyword evidence="2" id="KW-0812">Transmembrane</keyword>
<protein>
    <submittedName>
        <fullName evidence="3">Uncharacterized protein</fullName>
    </submittedName>
</protein>
<gene>
    <name evidence="3" type="ORF">B5766_10290</name>
</gene>
<proteinExistence type="predicted"/>
<evidence type="ECO:0000256" key="1">
    <source>
        <dbReference type="SAM" id="MobiDB-lite"/>
    </source>
</evidence>
<dbReference type="EMBL" id="NAEP01000050">
    <property type="protein sequence ID" value="PDQ34572.1"/>
    <property type="molecule type" value="Genomic_DNA"/>
</dbReference>
<sequence length="115" mass="12679">MPMASLQSWAFLILMFIGVIAAMYLVHQLPARRASGEPTHDAQHEEQHAAGDAHETSHVHADPAGHPVGKSANITRRHLALLPPPLEDPQANPQAESHRPPRHTPELYDHEIHGL</sequence>
<dbReference type="Proteomes" id="UP000219994">
    <property type="component" value="Unassembled WGS sequence"/>
</dbReference>
<evidence type="ECO:0000313" key="4">
    <source>
        <dbReference type="Proteomes" id="UP000219994"/>
    </source>
</evidence>
<reference evidence="4" key="1">
    <citation type="submission" date="2017-03" db="EMBL/GenBank/DDBJ databases">
        <authorList>
            <person name="Lund M.B."/>
        </authorList>
    </citation>
    <scope>NUCLEOTIDE SEQUENCE [LARGE SCALE GENOMIC DNA]</scope>
</reference>
<feature type="compositionally biased region" description="Basic and acidic residues" evidence="1">
    <location>
        <begin position="34"/>
        <end position="63"/>
    </location>
</feature>
<feature type="region of interest" description="Disordered" evidence="1">
    <location>
        <begin position="33"/>
        <end position="115"/>
    </location>
</feature>
<comment type="caution">
    <text evidence="3">The sequence shown here is derived from an EMBL/GenBank/DDBJ whole genome shotgun (WGS) entry which is preliminary data.</text>
</comment>
<evidence type="ECO:0000256" key="2">
    <source>
        <dbReference type="SAM" id="Phobius"/>
    </source>
</evidence>
<keyword evidence="2" id="KW-1133">Transmembrane helix</keyword>
<feature type="compositionally biased region" description="Basic and acidic residues" evidence="1">
    <location>
        <begin position="96"/>
        <end position="115"/>
    </location>
</feature>
<organism evidence="3 4">
    <name type="scientific">Candidatus Lumbricidiphila eiseniae</name>
    <dbReference type="NCBI Taxonomy" id="1969409"/>
    <lineage>
        <taxon>Bacteria</taxon>
        <taxon>Bacillati</taxon>
        <taxon>Actinomycetota</taxon>
        <taxon>Actinomycetes</taxon>
        <taxon>Micrococcales</taxon>
        <taxon>Microbacteriaceae</taxon>
        <taxon>Candidatus Lumbricidiphila</taxon>
    </lineage>
</organism>
<keyword evidence="2" id="KW-0472">Membrane</keyword>
<evidence type="ECO:0000313" key="3">
    <source>
        <dbReference type="EMBL" id="PDQ34572.1"/>
    </source>
</evidence>
<feature type="transmembrane region" description="Helical" evidence="2">
    <location>
        <begin position="6"/>
        <end position="26"/>
    </location>
</feature>
<accession>A0A2A6FNV8</accession>
<dbReference type="AlphaFoldDB" id="A0A2A6FNV8"/>
<name>A0A2A6FNV8_9MICO</name>